<name>A0A914CZN8_9BILA</name>
<reference evidence="2" key="1">
    <citation type="submission" date="2022-11" db="UniProtKB">
        <authorList>
            <consortium name="WormBaseParasite"/>
        </authorList>
    </citation>
    <scope>IDENTIFICATION</scope>
</reference>
<accession>A0A914CZN8</accession>
<organism evidence="1 2">
    <name type="scientific">Acrobeloides nanus</name>
    <dbReference type="NCBI Taxonomy" id="290746"/>
    <lineage>
        <taxon>Eukaryota</taxon>
        <taxon>Metazoa</taxon>
        <taxon>Ecdysozoa</taxon>
        <taxon>Nematoda</taxon>
        <taxon>Chromadorea</taxon>
        <taxon>Rhabditida</taxon>
        <taxon>Tylenchina</taxon>
        <taxon>Cephalobomorpha</taxon>
        <taxon>Cephaloboidea</taxon>
        <taxon>Cephalobidae</taxon>
        <taxon>Acrobeloides</taxon>
    </lineage>
</organism>
<dbReference type="Proteomes" id="UP000887540">
    <property type="component" value="Unplaced"/>
</dbReference>
<dbReference type="AlphaFoldDB" id="A0A914CZN8"/>
<keyword evidence="1" id="KW-1185">Reference proteome</keyword>
<sequence>MESSNQNLEFRLTVKKPLEITIHYTLNNDTSLDEETKRIYIKENLLVKKILSSQKNLLVCKDLNDMLTSDFMNTISKHSLNSLKETIFYKQNIDKFSENEELMAKAVKSLSAFSNSSEINAIMREWLIENAKNISLRSNLLKQDFEYEQQILAPLYSVTTPRLVFPRYNTEYRLDFDDKGGIEYPDYLVKHNVNKLRFPNDPNEYDFSIEDYGDIHLPSSQFSQNILHKPSGNKMAVNRIIIPTTRKKGKTLYDEVNLKEILEEIELFKLMSKSPNVVDFYGFGLCGDYLYICMEQMDSTLFDKKLEEKNTMSELISGV</sequence>
<protein>
    <submittedName>
        <fullName evidence="2">Protein kinase domain-containing protein</fullName>
    </submittedName>
</protein>
<evidence type="ECO:0000313" key="1">
    <source>
        <dbReference type="Proteomes" id="UP000887540"/>
    </source>
</evidence>
<proteinExistence type="predicted"/>
<dbReference type="SUPFAM" id="SSF56112">
    <property type="entry name" value="Protein kinase-like (PK-like)"/>
    <property type="match status" value="1"/>
</dbReference>
<dbReference type="Gene3D" id="3.30.200.20">
    <property type="entry name" value="Phosphorylase Kinase, domain 1"/>
    <property type="match status" value="1"/>
</dbReference>
<dbReference type="InterPro" id="IPR011009">
    <property type="entry name" value="Kinase-like_dom_sf"/>
</dbReference>
<dbReference type="WBParaSite" id="ACRNAN_scaffold15760.g28145.t1">
    <property type="protein sequence ID" value="ACRNAN_scaffold15760.g28145.t1"/>
    <property type="gene ID" value="ACRNAN_scaffold15760.g28145"/>
</dbReference>
<evidence type="ECO:0000313" key="2">
    <source>
        <dbReference type="WBParaSite" id="ACRNAN_scaffold15760.g28145.t1"/>
    </source>
</evidence>